<proteinExistence type="predicted"/>
<protein>
    <submittedName>
        <fullName evidence="1">Uncharacterized protein</fullName>
    </submittedName>
</protein>
<comment type="caution">
    <text evidence="1">The sequence shown here is derived from an EMBL/GenBank/DDBJ whole genome shotgun (WGS) entry which is preliminary data.</text>
</comment>
<evidence type="ECO:0000313" key="1">
    <source>
        <dbReference type="EMBL" id="HJH21296.1"/>
    </source>
</evidence>
<accession>A0A921NM11</accession>
<dbReference type="RefSeq" id="WP_278918104.1">
    <property type="nucleotide sequence ID" value="NZ_DYTS01000382.1"/>
</dbReference>
<evidence type="ECO:0000313" key="2">
    <source>
        <dbReference type="Proteomes" id="UP000752172"/>
    </source>
</evidence>
<dbReference type="AlphaFoldDB" id="A0A921NM11"/>
<organism evidence="1 2">
    <name type="scientific">Pseudomonas lactis</name>
    <dbReference type="NCBI Taxonomy" id="1615674"/>
    <lineage>
        <taxon>Bacteria</taxon>
        <taxon>Pseudomonadati</taxon>
        <taxon>Pseudomonadota</taxon>
        <taxon>Gammaproteobacteria</taxon>
        <taxon>Pseudomonadales</taxon>
        <taxon>Pseudomonadaceae</taxon>
        <taxon>Pseudomonas</taxon>
    </lineage>
</organism>
<reference evidence="1" key="1">
    <citation type="journal article" date="2021" name="PeerJ">
        <title>Extensive microbial diversity within the chicken gut microbiome revealed by metagenomics and culture.</title>
        <authorList>
            <person name="Gilroy R."/>
            <person name="Ravi A."/>
            <person name="Getino M."/>
            <person name="Pursley I."/>
            <person name="Horton D.L."/>
            <person name="Alikhan N.F."/>
            <person name="Baker D."/>
            <person name="Gharbi K."/>
            <person name="Hall N."/>
            <person name="Watson M."/>
            <person name="Adriaenssens E.M."/>
            <person name="Foster-Nyarko E."/>
            <person name="Jarju S."/>
            <person name="Secka A."/>
            <person name="Antonio M."/>
            <person name="Oren A."/>
            <person name="Chaudhuri R.R."/>
            <person name="La Ragione R."/>
            <person name="Hildebrand F."/>
            <person name="Pallen M.J."/>
        </authorList>
    </citation>
    <scope>NUCLEOTIDE SEQUENCE</scope>
    <source>
        <strain evidence="1">ChiSjej2B20-17149</strain>
    </source>
</reference>
<dbReference type="EMBL" id="DYTS01000382">
    <property type="protein sequence ID" value="HJH21296.1"/>
    <property type="molecule type" value="Genomic_DNA"/>
</dbReference>
<gene>
    <name evidence="1" type="ORF">K8W20_21640</name>
</gene>
<dbReference type="Proteomes" id="UP000752172">
    <property type="component" value="Unassembled WGS sequence"/>
</dbReference>
<sequence>MVTLELLRSAIEQLPRWSPDVTTRITWVNWRNGFQVKVAWYGNASFICYLDFGKDSSAREGLLKRVFDKYSTAGEKPSVIEGHGWSRLDYSLKSKDFISVNELAKIAEEMGAPFTVLYVQECVSSRPLFDLMDIPLVPGEMGKEWVSGSFIPYSCPSGQCL</sequence>
<reference evidence="1" key="2">
    <citation type="submission" date="2021-09" db="EMBL/GenBank/DDBJ databases">
        <authorList>
            <person name="Gilroy R."/>
        </authorList>
    </citation>
    <scope>NUCLEOTIDE SEQUENCE</scope>
    <source>
        <strain evidence="1">ChiSjej2B20-17149</strain>
    </source>
</reference>
<name>A0A921NM11_9PSED</name>